<feature type="transmembrane region" description="Helical" evidence="1">
    <location>
        <begin position="188"/>
        <end position="211"/>
    </location>
</feature>
<keyword evidence="1" id="KW-0472">Membrane</keyword>
<keyword evidence="1" id="KW-0812">Transmembrane</keyword>
<reference evidence="2 3" key="1">
    <citation type="submission" date="2022-08" db="EMBL/GenBank/DDBJ databases">
        <authorList>
            <person name="Somphong A."/>
            <person name="Phongsopitanun W."/>
        </authorList>
    </citation>
    <scope>NUCLEOTIDE SEQUENCE [LARGE SCALE GENOMIC DNA]</scope>
    <source>
        <strain evidence="2 3">LP11</strain>
    </source>
</reference>
<keyword evidence="1" id="KW-1133">Transmembrane helix</keyword>
<accession>A0ABT2B3K1</accession>
<sequence length="310" mass="33428">MGDIAKGVLGGGWSLLVGWILPTALNLAVFTLAVAPGIRPPAVLDRFRPGSGGSHALVLLVAAILLGLVVNALQTPLYRFLEGYALWPSAAYAYGCRRQLARRRRTADRLADPALTSPIRRALLAEKLSRYPVSDTQVTPTRLGNAIRRFEEYGYDRYRLDTQVLWNELTSVAPEPAGRQVGTARANVDFFVALLYGHVAVALGAFAALPVARADRTVLVLTGAGLLALVPLWYRAAVAATDEWAAAVRTLVNIGRKPLADALGLVLPKSLADERAMWLLVTRMSNRPYAPAADAAFAPYRADPPQPTGR</sequence>
<protein>
    <submittedName>
        <fullName evidence="2">Uncharacterized protein</fullName>
    </submittedName>
</protein>
<feature type="transmembrane region" description="Helical" evidence="1">
    <location>
        <begin position="56"/>
        <end position="74"/>
    </location>
</feature>
<comment type="caution">
    <text evidence="2">The sequence shown here is derived from an EMBL/GenBank/DDBJ whole genome shotgun (WGS) entry which is preliminary data.</text>
</comment>
<feature type="transmembrane region" description="Helical" evidence="1">
    <location>
        <begin position="12"/>
        <end position="35"/>
    </location>
</feature>
<evidence type="ECO:0000313" key="2">
    <source>
        <dbReference type="EMBL" id="MCS0603102.1"/>
    </source>
</evidence>
<proteinExistence type="predicted"/>
<dbReference type="Proteomes" id="UP001205612">
    <property type="component" value="Unassembled WGS sequence"/>
</dbReference>
<gene>
    <name evidence="2" type="ORF">NX794_18065</name>
</gene>
<evidence type="ECO:0000256" key="1">
    <source>
        <dbReference type="SAM" id="Phobius"/>
    </source>
</evidence>
<name>A0ABT2B3K1_9ACTN</name>
<dbReference type="EMBL" id="JANUGP010000012">
    <property type="protein sequence ID" value="MCS0603102.1"/>
    <property type="molecule type" value="Genomic_DNA"/>
</dbReference>
<feature type="transmembrane region" description="Helical" evidence="1">
    <location>
        <begin position="217"/>
        <end position="234"/>
    </location>
</feature>
<organism evidence="2 3">
    <name type="scientific">Streptomyces pyxinicus</name>
    <dbReference type="NCBI Taxonomy" id="2970331"/>
    <lineage>
        <taxon>Bacteria</taxon>
        <taxon>Bacillati</taxon>
        <taxon>Actinomycetota</taxon>
        <taxon>Actinomycetes</taxon>
        <taxon>Kitasatosporales</taxon>
        <taxon>Streptomycetaceae</taxon>
        <taxon>Streptomyces</taxon>
    </lineage>
</organism>
<keyword evidence="3" id="KW-1185">Reference proteome</keyword>
<dbReference type="RefSeq" id="WP_258779583.1">
    <property type="nucleotide sequence ID" value="NZ_JANUGP010000012.1"/>
</dbReference>
<evidence type="ECO:0000313" key="3">
    <source>
        <dbReference type="Proteomes" id="UP001205612"/>
    </source>
</evidence>